<evidence type="ECO:0000313" key="2">
    <source>
        <dbReference type="EnsemblPlants" id="Bo3g155420.1"/>
    </source>
</evidence>
<feature type="signal peptide" evidence="1">
    <location>
        <begin position="1"/>
        <end position="15"/>
    </location>
</feature>
<dbReference type="AlphaFoldDB" id="A0A0D3BK39"/>
<dbReference type="EnsemblPlants" id="Bo3g155420.1">
    <property type="protein sequence ID" value="Bo3g155420.1"/>
    <property type="gene ID" value="Bo3g155420"/>
</dbReference>
<dbReference type="HOGENOM" id="CLU_2443902_0_0_1"/>
<dbReference type="Proteomes" id="UP000032141">
    <property type="component" value="Chromosome C3"/>
</dbReference>
<evidence type="ECO:0000313" key="3">
    <source>
        <dbReference type="Proteomes" id="UP000032141"/>
    </source>
</evidence>
<accession>A0A0D3BK39</accession>
<proteinExistence type="predicted"/>
<dbReference type="STRING" id="109376.A0A0D3BK39"/>
<keyword evidence="1" id="KW-0732">Signal</keyword>
<protein>
    <recommendedName>
        <fullName evidence="4">Secreted protein</fullName>
    </recommendedName>
</protein>
<keyword evidence="3" id="KW-1185">Reference proteome</keyword>
<evidence type="ECO:0000256" key="1">
    <source>
        <dbReference type="SAM" id="SignalP"/>
    </source>
</evidence>
<name>A0A0D3BK39_BRAOL</name>
<feature type="chain" id="PRO_5013379989" description="Secreted protein" evidence="1">
    <location>
        <begin position="16"/>
        <end position="90"/>
    </location>
</feature>
<dbReference type="Gramene" id="Bo3g155420.1">
    <property type="protein sequence ID" value="Bo3g155420.1"/>
    <property type="gene ID" value="Bo3g155420"/>
</dbReference>
<sequence>MALLLLSLHLPCARDDELAMRRRHSDVCASSHHQSISNQTFRSTGKTPTETFLNDVGLELGRAELRFWLIDLFGISGKRGTRRRGILIGL</sequence>
<evidence type="ECO:0008006" key="4">
    <source>
        <dbReference type="Google" id="ProtNLM"/>
    </source>
</evidence>
<reference evidence="2" key="2">
    <citation type="submission" date="2015-03" db="UniProtKB">
        <authorList>
            <consortium name="EnsemblPlants"/>
        </authorList>
    </citation>
    <scope>IDENTIFICATION</scope>
</reference>
<organism evidence="2 3">
    <name type="scientific">Brassica oleracea var. oleracea</name>
    <dbReference type="NCBI Taxonomy" id="109376"/>
    <lineage>
        <taxon>Eukaryota</taxon>
        <taxon>Viridiplantae</taxon>
        <taxon>Streptophyta</taxon>
        <taxon>Embryophyta</taxon>
        <taxon>Tracheophyta</taxon>
        <taxon>Spermatophyta</taxon>
        <taxon>Magnoliopsida</taxon>
        <taxon>eudicotyledons</taxon>
        <taxon>Gunneridae</taxon>
        <taxon>Pentapetalae</taxon>
        <taxon>rosids</taxon>
        <taxon>malvids</taxon>
        <taxon>Brassicales</taxon>
        <taxon>Brassicaceae</taxon>
        <taxon>Brassiceae</taxon>
        <taxon>Brassica</taxon>
    </lineage>
</organism>
<reference evidence="2 3" key="1">
    <citation type="journal article" date="2014" name="Genome Biol.">
        <title>Transcriptome and methylome profiling reveals relics of genome dominance in the mesopolyploid Brassica oleracea.</title>
        <authorList>
            <person name="Parkin I.A."/>
            <person name="Koh C."/>
            <person name="Tang H."/>
            <person name="Robinson S.J."/>
            <person name="Kagale S."/>
            <person name="Clarke W.E."/>
            <person name="Town C.D."/>
            <person name="Nixon J."/>
            <person name="Krishnakumar V."/>
            <person name="Bidwell S.L."/>
            <person name="Denoeud F."/>
            <person name="Belcram H."/>
            <person name="Links M.G."/>
            <person name="Just J."/>
            <person name="Clarke C."/>
            <person name="Bender T."/>
            <person name="Huebert T."/>
            <person name="Mason A.S."/>
            <person name="Pires J.C."/>
            <person name="Barker G."/>
            <person name="Moore J."/>
            <person name="Walley P.G."/>
            <person name="Manoli S."/>
            <person name="Batley J."/>
            <person name="Edwards D."/>
            <person name="Nelson M.N."/>
            <person name="Wang X."/>
            <person name="Paterson A.H."/>
            <person name="King G."/>
            <person name="Bancroft I."/>
            <person name="Chalhoub B."/>
            <person name="Sharpe A.G."/>
        </authorList>
    </citation>
    <scope>NUCLEOTIDE SEQUENCE</scope>
    <source>
        <strain evidence="2 3">cv. TO1000</strain>
    </source>
</reference>